<dbReference type="OrthoDB" id="9805360at2"/>
<evidence type="ECO:0000259" key="1">
    <source>
        <dbReference type="Pfam" id="PF01883"/>
    </source>
</evidence>
<accession>A0A4Q0VS28</accession>
<protein>
    <submittedName>
        <fullName evidence="2">Metal-sulfur cluster assembly factor</fullName>
    </submittedName>
</protein>
<dbReference type="PANTHER" id="PTHR42831">
    <property type="entry name" value="FE-S PROTEIN MATURATION AUXILIARY FACTOR YITW"/>
    <property type="match status" value="1"/>
</dbReference>
<sequence>MSLDYLVTKEEVTKALRKVIDPELGVDVVGLGLIYEVTIQNEGLVLITMTLTTPGCPLHDTLVNGVKSAVQSLPTVEKVDVNLVWEPEWSPEKMSPEIRKLFF</sequence>
<dbReference type="Proteomes" id="UP000290649">
    <property type="component" value="Unassembled WGS sequence"/>
</dbReference>
<feature type="domain" description="MIP18 family-like" evidence="1">
    <location>
        <begin position="9"/>
        <end position="81"/>
    </location>
</feature>
<dbReference type="InterPro" id="IPR034904">
    <property type="entry name" value="FSCA_dom_sf"/>
</dbReference>
<proteinExistence type="predicted"/>
<dbReference type="SUPFAM" id="SSF117916">
    <property type="entry name" value="Fe-S cluster assembly (FSCA) domain-like"/>
    <property type="match status" value="1"/>
</dbReference>
<keyword evidence="3" id="KW-1185">Reference proteome</keyword>
<dbReference type="PANTHER" id="PTHR42831:SF1">
    <property type="entry name" value="FE-S PROTEIN MATURATION AUXILIARY FACTOR YITW"/>
    <property type="match status" value="1"/>
</dbReference>
<dbReference type="InterPro" id="IPR002744">
    <property type="entry name" value="MIP18-like"/>
</dbReference>
<dbReference type="AlphaFoldDB" id="A0A4Q0VS28"/>
<reference evidence="2 3" key="1">
    <citation type="journal article" date="2019" name="Int. J. Syst. Evol. Microbiol.">
        <title>Anaerobacillus alkaliphilus sp. nov., a novel alkaliphilic and moderately halophilic bacterium.</title>
        <authorList>
            <person name="Borsodi A.K."/>
            <person name="Aszalos J.M."/>
            <person name="Bihari P."/>
            <person name="Nagy I."/>
            <person name="Schumann P."/>
            <person name="Sproer C."/>
            <person name="Kovacs A.L."/>
            <person name="Boka K."/>
            <person name="Dobosy P."/>
            <person name="Ovari M."/>
            <person name="Szili-Kovacs T."/>
            <person name="Toth E."/>
        </authorList>
    </citation>
    <scope>NUCLEOTIDE SEQUENCE [LARGE SCALE GENOMIC DNA]</scope>
    <source>
        <strain evidence="2 3">B16-10</strain>
    </source>
</reference>
<comment type="caution">
    <text evidence="2">The sequence shown here is derived from an EMBL/GenBank/DDBJ whole genome shotgun (WGS) entry which is preliminary data.</text>
</comment>
<evidence type="ECO:0000313" key="2">
    <source>
        <dbReference type="EMBL" id="RXI98737.1"/>
    </source>
</evidence>
<organism evidence="2 3">
    <name type="scientific">Anaerobacillus alkaliphilus</name>
    <dbReference type="NCBI Taxonomy" id="1548597"/>
    <lineage>
        <taxon>Bacteria</taxon>
        <taxon>Bacillati</taxon>
        <taxon>Bacillota</taxon>
        <taxon>Bacilli</taxon>
        <taxon>Bacillales</taxon>
        <taxon>Bacillaceae</taxon>
        <taxon>Anaerobacillus</taxon>
    </lineage>
</organism>
<dbReference type="EMBL" id="QOUX01000046">
    <property type="protein sequence ID" value="RXI98737.1"/>
    <property type="molecule type" value="Genomic_DNA"/>
</dbReference>
<dbReference type="InterPro" id="IPR052339">
    <property type="entry name" value="Fe-S_Maturation_MIP18"/>
</dbReference>
<name>A0A4Q0VS28_9BACI</name>
<dbReference type="Pfam" id="PF01883">
    <property type="entry name" value="FeS_assembly_P"/>
    <property type="match status" value="1"/>
</dbReference>
<evidence type="ECO:0000313" key="3">
    <source>
        <dbReference type="Proteomes" id="UP000290649"/>
    </source>
</evidence>
<dbReference type="Gene3D" id="3.30.300.130">
    <property type="entry name" value="Fe-S cluster assembly (FSCA)"/>
    <property type="match status" value="1"/>
</dbReference>
<gene>
    <name evidence="2" type="ORF">DS745_18305</name>
</gene>